<dbReference type="InterPro" id="IPR027396">
    <property type="entry name" value="DsrEFH-like"/>
</dbReference>
<dbReference type="Pfam" id="PF02635">
    <property type="entry name" value="DsrE"/>
    <property type="match status" value="1"/>
</dbReference>
<accession>A0A3N4QE19</accession>
<dbReference type="InterPro" id="IPR003787">
    <property type="entry name" value="Sulphur_relay_DsrE/F-like"/>
</dbReference>
<reference evidence="2 3" key="1">
    <citation type="submission" date="2018-11" db="EMBL/GenBank/DDBJ databases">
        <title>Chitinophaga lutea sp.nov., isolate from arsenic contaminated soil.</title>
        <authorList>
            <person name="Zong Y."/>
        </authorList>
    </citation>
    <scope>NUCLEOTIDE SEQUENCE [LARGE SCALE GENOMIC DNA]</scope>
    <source>
        <strain evidence="2 3">ZY74</strain>
    </source>
</reference>
<dbReference type="OrthoDB" id="678766at2"/>
<dbReference type="EMBL" id="RPDH01000001">
    <property type="protein sequence ID" value="RPE14207.1"/>
    <property type="molecule type" value="Genomic_DNA"/>
</dbReference>
<name>A0A3N4QE19_9BACT</name>
<sequence>MKKIFALILLCFAGIAVQAQNAPYRVIFDLTSKEPANQQAVIRQVKAIMESRPDATLEVAMYSEGLSLVSKENSPYRKDIETLIKDHKVVFKVCGYTMKRKNIAPSALIEGVQVVPDAIYDIMTRQKEGWGYIKVAQ</sequence>
<feature type="signal peptide" evidence="1">
    <location>
        <begin position="1"/>
        <end position="21"/>
    </location>
</feature>
<feature type="chain" id="PRO_5017970934" evidence="1">
    <location>
        <begin position="22"/>
        <end position="137"/>
    </location>
</feature>
<dbReference type="SUPFAM" id="SSF75169">
    <property type="entry name" value="DsrEFH-like"/>
    <property type="match status" value="1"/>
</dbReference>
<dbReference type="PANTHER" id="PTHR37691:SF1">
    <property type="entry name" value="BLR3518 PROTEIN"/>
    <property type="match status" value="1"/>
</dbReference>
<evidence type="ECO:0000256" key="1">
    <source>
        <dbReference type="SAM" id="SignalP"/>
    </source>
</evidence>
<dbReference type="Gene3D" id="3.40.1260.10">
    <property type="entry name" value="DsrEFH-like"/>
    <property type="match status" value="1"/>
</dbReference>
<protein>
    <submittedName>
        <fullName evidence="2">Uncharacterized protein</fullName>
    </submittedName>
</protein>
<comment type="caution">
    <text evidence="2">The sequence shown here is derived from an EMBL/GenBank/DDBJ whole genome shotgun (WGS) entry which is preliminary data.</text>
</comment>
<dbReference type="RefSeq" id="WP_123846719.1">
    <property type="nucleotide sequence ID" value="NZ_RPDH01000001.1"/>
</dbReference>
<gene>
    <name evidence="2" type="ORF">EGT74_12090</name>
</gene>
<evidence type="ECO:0000313" key="2">
    <source>
        <dbReference type="EMBL" id="RPE14207.1"/>
    </source>
</evidence>
<organism evidence="2 3">
    <name type="scientific">Chitinophaga lutea</name>
    <dbReference type="NCBI Taxonomy" id="2488634"/>
    <lineage>
        <taxon>Bacteria</taxon>
        <taxon>Pseudomonadati</taxon>
        <taxon>Bacteroidota</taxon>
        <taxon>Chitinophagia</taxon>
        <taxon>Chitinophagales</taxon>
        <taxon>Chitinophagaceae</taxon>
        <taxon>Chitinophaga</taxon>
    </lineage>
</organism>
<dbReference type="PANTHER" id="PTHR37691">
    <property type="entry name" value="BLR3518 PROTEIN"/>
    <property type="match status" value="1"/>
</dbReference>
<proteinExistence type="predicted"/>
<evidence type="ECO:0000313" key="3">
    <source>
        <dbReference type="Proteomes" id="UP000278351"/>
    </source>
</evidence>
<dbReference type="Proteomes" id="UP000278351">
    <property type="component" value="Unassembled WGS sequence"/>
</dbReference>
<keyword evidence="3" id="KW-1185">Reference proteome</keyword>
<keyword evidence="1" id="KW-0732">Signal</keyword>
<dbReference type="AlphaFoldDB" id="A0A3N4QE19"/>